<reference evidence="10" key="1">
    <citation type="submission" date="2018-12" db="EMBL/GenBank/DDBJ databases">
        <title>Tengunoibacter tsumagoiensis gen. nov., sp. nov., Dictyobacter kobayashii sp. nov., D. alpinus sp. nov., and D. joshuensis sp. nov. and description of Dictyobacteraceae fam. nov. within the order Ktedonobacterales isolated from Tengu-no-mugimeshi.</title>
        <authorList>
            <person name="Wang C.M."/>
            <person name="Zheng Y."/>
            <person name="Sakai Y."/>
            <person name="Toyoda A."/>
            <person name="Minakuchi Y."/>
            <person name="Abe K."/>
            <person name="Yokota A."/>
            <person name="Yabe S."/>
        </authorList>
    </citation>
    <scope>NUCLEOTIDE SEQUENCE [LARGE SCALE GENOMIC DNA]</scope>
    <source>
        <strain evidence="10">Uno16</strain>
    </source>
</reference>
<proteinExistence type="inferred from homology"/>
<dbReference type="InterPro" id="IPR002549">
    <property type="entry name" value="AI-2E-like"/>
</dbReference>
<evidence type="ECO:0000313" key="10">
    <source>
        <dbReference type="Proteomes" id="UP000287171"/>
    </source>
</evidence>
<comment type="caution">
    <text evidence="9">The sequence shown here is derived from an EMBL/GenBank/DDBJ whole genome shotgun (WGS) entry which is preliminary data.</text>
</comment>
<protein>
    <submittedName>
        <fullName evidence="9">AI-2E family transporter</fullName>
    </submittedName>
</protein>
<dbReference type="Proteomes" id="UP000287171">
    <property type="component" value="Unassembled WGS sequence"/>
</dbReference>
<dbReference type="RefSeq" id="WP_161981922.1">
    <property type="nucleotide sequence ID" value="NZ_BIFT01000001.1"/>
</dbReference>
<organism evidence="9 10">
    <name type="scientific">Dictyobacter alpinus</name>
    <dbReference type="NCBI Taxonomy" id="2014873"/>
    <lineage>
        <taxon>Bacteria</taxon>
        <taxon>Bacillati</taxon>
        <taxon>Chloroflexota</taxon>
        <taxon>Ktedonobacteria</taxon>
        <taxon>Ktedonobacterales</taxon>
        <taxon>Dictyobacteraceae</taxon>
        <taxon>Dictyobacter</taxon>
    </lineage>
</organism>
<evidence type="ECO:0000256" key="6">
    <source>
        <dbReference type="ARBA" id="ARBA00022989"/>
    </source>
</evidence>
<dbReference type="EMBL" id="BIFT01000001">
    <property type="protein sequence ID" value="GCE25318.1"/>
    <property type="molecule type" value="Genomic_DNA"/>
</dbReference>
<name>A0A402B1W2_9CHLR</name>
<keyword evidence="10" id="KW-1185">Reference proteome</keyword>
<dbReference type="PANTHER" id="PTHR21716:SF53">
    <property type="entry name" value="PERMEASE PERM-RELATED"/>
    <property type="match status" value="1"/>
</dbReference>
<feature type="transmembrane region" description="Helical" evidence="8">
    <location>
        <begin position="25"/>
        <end position="45"/>
    </location>
</feature>
<dbReference type="PANTHER" id="PTHR21716">
    <property type="entry name" value="TRANSMEMBRANE PROTEIN"/>
    <property type="match status" value="1"/>
</dbReference>
<keyword evidence="7 8" id="KW-0472">Membrane</keyword>
<feature type="transmembrane region" description="Helical" evidence="8">
    <location>
        <begin position="335"/>
        <end position="356"/>
    </location>
</feature>
<evidence type="ECO:0000256" key="2">
    <source>
        <dbReference type="ARBA" id="ARBA00009773"/>
    </source>
</evidence>
<keyword evidence="5 8" id="KW-0812">Transmembrane</keyword>
<sequence>MSSVSNFNIVPKGDKNSTAAWTRRFLIALTIVAWMIILMGIWLVLSRILNALIIIGISALIAYVIYPLVRLLERFIPRPLAILLVYLGVLTMLLLLIYFVVLTAIGQLAALIVSIQKSLPDILNRLQPLISQITKTSISPNQLLASSEQVLNYLLSVAGNIFPLVNSIFLIAINIIIVTSLSVYFLLDGQHTVKWLREKTPLHLRAKIIFFLDTLHSTMGGFVRGQITLATVISAIMWLGYTIIGVPYVMLIAIIIFVFEFVPQIGSYISIGIAIALTLVTKGWQTALIVTIFSGIVQGGLDGQILAPRILGHSVGIHPIISIGALLIGADLFGLLGALFAAPIAGIIQIIILTYWRSWTKRHPEEFPEEIADQLPVLPLSANRTIPGIEQT</sequence>
<dbReference type="GO" id="GO:0005886">
    <property type="term" value="C:plasma membrane"/>
    <property type="evidence" value="ECO:0007669"/>
    <property type="project" value="UniProtKB-SubCell"/>
</dbReference>
<feature type="transmembrane region" description="Helical" evidence="8">
    <location>
        <begin position="51"/>
        <end position="69"/>
    </location>
</feature>
<keyword evidence="3" id="KW-0813">Transport</keyword>
<evidence type="ECO:0000313" key="9">
    <source>
        <dbReference type="EMBL" id="GCE25318.1"/>
    </source>
</evidence>
<feature type="transmembrane region" description="Helical" evidence="8">
    <location>
        <begin position="265"/>
        <end position="298"/>
    </location>
</feature>
<feature type="transmembrane region" description="Helical" evidence="8">
    <location>
        <begin position="81"/>
        <end position="113"/>
    </location>
</feature>
<keyword evidence="4" id="KW-1003">Cell membrane</keyword>
<gene>
    <name evidence="9" type="ORF">KDA_08020</name>
</gene>
<dbReference type="GO" id="GO:0055085">
    <property type="term" value="P:transmembrane transport"/>
    <property type="evidence" value="ECO:0007669"/>
    <property type="project" value="TreeGrafter"/>
</dbReference>
<evidence type="ECO:0000256" key="8">
    <source>
        <dbReference type="SAM" id="Phobius"/>
    </source>
</evidence>
<accession>A0A402B1W2</accession>
<keyword evidence="6 8" id="KW-1133">Transmembrane helix</keyword>
<evidence type="ECO:0000256" key="1">
    <source>
        <dbReference type="ARBA" id="ARBA00004651"/>
    </source>
</evidence>
<feature type="transmembrane region" description="Helical" evidence="8">
    <location>
        <begin position="229"/>
        <end position="259"/>
    </location>
</feature>
<dbReference type="AlphaFoldDB" id="A0A402B1W2"/>
<evidence type="ECO:0000256" key="5">
    <source>
        <dbReference type="ARBA" id="ARBA00022692"/>
    </source>
</evidence>
<feature type="transmembrane region" description="Helical" evidence="8">
    <location>
        <begin position="161"/>
        <end position="187"/>
    </location>
</feature>
<evidence type="ECO:0000256" key="3">
    <source>
        <dbReference type="ARBA" id="ARBA00022448"/>
    </source>
</evidence>
<comment type="similarity">
    <text evidence="2">Belongs to the autoinducer-2 exporter (AI-2E) (TC 2.A.86) family.</text>
</comment>
<comment type="subcellular location">
    <subcellularLocation>
        <location evidence="1">Cell membrane</location>
        <topology evidence="1">Multi-pass membrane protein</topology>
    </subcellularLocation>
</comment>
<evidence type="ECO:0000256" key="7">
    <source>
        <dbReference type="ARBA" id="ARBA00023136"/>
    </source>
</evidence>
<evidence type="ECO:0000256" key="4">
    <source>
        <dbReference type="ARBA" id="ARBA00022475"/>
    </source>
</evidence>
<dbReference type="Pfam" id="PF01594">
    <property type="entry name" value="AI-2E_transport"/>
    <property type="match status" value="1"/>
</dbReference>